<dbReference type="Proteomes" id="UP000676951">
    <property type="component" value="Chromosome"/>
</dbReference>
<evidence type="ECO:0000256" key="3">
    <source>
        <dbReference type="ARBA" id="ARBA00022475"/>
    </source>
</evidence>
<feature type="domain" description="Mop" evidence="13">
    <location>
        <begin position="299"/>
        <end position="369"/>
    </location>
</feature>
<dbReference type="InterPro" id="IPR017871">
    <property type="entry name" value="ABC_transporter-like_CS"/>
</dbReference>
<dbReference type="PANTHER" id="PTHR43514:SF10">
    <property type="entry name" value="MOLYBDENUM IMPORT ATP-BINDING PROTEIN MODC 2"/>
    <property type="match status" value="1"/>
</dbReference>
<dbReference type="GO" id="GO:0016887">
    <property type="term" value="F:ATP hydrolysis activity"/>
    <property type="evidence" value="ECO:0007669"/>
    <property type="project" value="InterPro"/>
</dbReference>
<dbReference type="InterPro" id="IPR027417">
    <property type="entry name" value="P-loop_NTPase"/>
</dbReference>
<dbReference type="PANTHER" id="PTHR43514">
    <property type="entry name" value="ABC TRANSPORTER I FAMILY MEMBER 10"/>
    <property type="match status" value="1"/>
</dbReference>
<keyword evidence="5" id="KW-0997">Cell inner membrane</keyword>
<dbReference type="Gene3D" id="3.40.50.300">
    <property type="entry name" value="P-loop containing nucleotide triphosphate hydrolases"/>
    <property type="match status" value="1"/>
</dbReference>
<organism evidence="14 15">
    <name type="scientific">Bradyrhizobium sediminis</name>
    <dbReference type="NCBI Taxonomy" id="2840469"/>
    <lineage>
        <taxon>Bacteria</taxon>
        <taxon>Pseudomonadati</taxon>
        <taxon>Pseudomonadota</taxon>
        <taxon>Alphaproteobacteria</taxon>
        <taxon>Hyphomicrobiales</taxon>
        <taxon>Nitrobacteraceae</taxon>
        <taxon>Bradyrhizobium</taxon>
    </lineage>
</organism>
<evidence type="ECO:0000256" key="6">
    <source>
        <dbReference type="ARBA" id="ARBA00022741"/>
    </source>
</evidence>
<dbReference type="EMBL" id="CP076136">
    <property type="protein sequence ID" value="QWG24877.1"/>
    <property type="molecule type" value="Genomic_DNA"/>
</dbReference>
<name>A0A975P0V5_9BRAD</name>
<dbReference type="InterPro" id="IPR050334">
    <property type="entry name" value="Molybdenum_import_ModC"/>
</dbReference>
<comment type="similarity">
    <text evidence="1">Belongs to the ABC transporter superfamily.</text>
</comment>
<evidence type="ECO:0000313" key="14">
    <source>
        <dbReference type="EMBL" id="QWG24877.1"/>
    </source>
</evidence>
<feature type="domain" description="ABC transporter" evidence="12">
    <location>
        <begin position="7"/>
        <end position="240"/>
    </location>
</feature>
<dbReference type="GO" id="GO:0005524">
    <property type="term" value="F:ATP binding"/>
    <property type="evidence" value="ECO:0007669"/>
    <property type="project" value="UniProtKB-KW"/>
</dbReference>
<dbReference type="Pfam" id="PF03459">
    <property type="entry name" value="TOBE"/>
    <property type="match status" value="1"/>
</dbReference>
<evidence type="ECO:0000256" key="1">
    <source>
        <dbReference type="ARBA" id="ARBA00005417"/>
    </source>
</evidence>
<dbReference type="PROSITE" id="PS00211">
    <property type="entry name" value="ABC_TRANSPORTER_1"/>
    <property type="match status" value="1"/>
</dbReference>
<sequence>MTAQAPGQIQAAFRGRVGGFSLDASFSAPATGVTAIFGPSGCGKTTVARCLAGLHYLPGSFCAIDGEIWQDQSSFRKAHQRPVGYVFQEASLFPHLSVRRNLLYGAPRDALAPRACGIGFDEVIDLLGLARLLDRSPRNLSGGERQRVAIGRALLSQPKLLLMDEPLSALDRLTKNEILPFLERLHERLSLPVIYISHDMAEIERLADHLILMQHGHVVAAGPLQVLQSDPSLPLAATREAAISLDAVVEAHDAGYGLLTLRVAGGHLLVPAPAVAAGRRQRLRIAASDVSIARAAPDTSSILNVLPARIVSKSMLGHGEVIVVLALGADGRGAQLLARITLRSWDLLGLAEAMIVFAQIKGVSLVSGTDAAAGQGAGPDLIDTSAGFLDGISLASPEPWPNQNQILYGVRRCSELETSCPHSPLSA</sequence>
<evidence type="ECO:0000256" key="4">
    <source>
        <dbReference type="ARBA" id="ARBA00022505"/>
    </source>
</evidence>
<keyword evidence="2" id="KW-0813">Transport</keyword>
<dbReference type="InterPro" id="IPR003439">
    <property type="entry name" value="ABC_transporter-like_ATP-bd"/>
</dbReference>
<dbReference type="PROSITE" id="PS50893">
    <property type="entry name" value="ABC_TRANSPORTER_2"/>
    <property type="match status" value="1"/>
</dbReference>
<keyword evidence="6" id="KW-0547">Nucleotide-binding</keyword>
<keyword evidence="3" id="KW-1003">Cell membrane</keyword>
<accession>A0A975P0V5</accession>
<dbReference type="Pfam" id="PF00005">
    <property type="entry name" value="ABC_tran"/>
    <property type="match status" value="1"/>
</dbReference>
<evidence type="ECO:0000256" key="11">
    <source>
        <dbReference type="PROSITE-ProRule" id="PRU01213"/>
    </source>
</evidence>
<dbReference type="RefSeq" id="WP_215605619.1">
    <property type="nucleotide sequence ID" value="NZ_CP076136.1"/>
</dbReference>
<reference evidence="14 15" key="1">
    <citation type="submission" date="2021-06" db="EMBL/GenBank/DDBJ databases">
        <title>Bradyrhizobium sp. S2-11-4 Genome sequencing.</title>
        <authorList>
            <person name="Jin L."/>
        </authorList>
    </citation>
    <scope>NUCLEOTIDE SEQUENCE [LARGE SCALE GENOMIC DNA]</scope>
    <source>
        <strain evidence="14 15">S2-11-4</strain>
    </source>
</reference>
<evidence type="ECO:0000259" key="12">
    <source>
        <dbReference type="PROSITE" id="PS50893"/>
    </source>
</evidence>
<dbReference type="GO" id="GO:0016020">
    <property type="term" value="C:membrane"/>
    <property type="evidence" value="ECO:0007669"/>
    <property type="project" value="InterPro"/>
</dbReference>
<proteinExistence type="inferred from homology"/>
<dbReference type="InterPro" id="IPR003593">
    <property type="entry name" value="AAA+_ATPase"/>
</dbReference>
<evidence type="ECO:0000259" key="13">
    <source>
        <dbReference type="PROSITE" id="PS51866"/>
    </source>
</evidence>
<dbReference type="GO" id="GO:0015098">
    <property type="term" value="F:molybdate ion transmembrane transporter activity"/>
    <property type="evidence" value="ECO:0007669"/>
    <property type="project" value="InterPro"/>
</dbReference>
<evidence type="ECO:0000256" key="5">
    <source>
        <dbReference type="ARBA" id="ARBA00022519"/>
    </source>
</evidence>
<dbReference type="SMART" id="SM00382">
    <property type="entry name" value="AAA"/>
    <property type="match status" value="1"/>
</dbReference>
<keyword evidence="4 11" id="KW-0500">Molybdenum</keyword>
<dbReference type="SUPFAM" id="SSF52540">
    <property type="entry name" value="P-loop containing nucleoside triphosphate hydrolases"/>
    <property type="match status" value="1"/>
</dbReference>
<dbReference type="NCBIfam" id="TIGR02142">
    <property type="entry name" value="modC_ABC"/>
    <property type="match status" value="1"/>
</dbReference>
<dbReference type="Gene3D" id="2.40.50.100">
    <property type="match status" value="1"/>
</dbReference>
<evidence type="ECO:0000313" key="15">
    <source>
        <dbReference type="Proteomes" id="UP000676951"/>
    </source>
</evidence>
<evidence type="ECO:0000256" key="9">
    <source>
        <dbReference type="ARBA" id="ARBA00023136"/>
    </source>
</evidence>
<dbReference type="GO" id="GO:0140359">
    <property type="term" value="F:ABC-type transporter activity"/>
    <property type="evidence" value="ECO:0007669"/>
    <property type="project" value="InterPro"/>
</dbReference>
<protein>
    <submittedName>
        <fullName evidence="14">Molybdenum ABC transporter ATP-binding protein</fullName>
    </submittedName>
</protein>
<dbReference type="SUPFAM" id="SSF50331">
    <property type="entry name" value="MOP-like"/>
    <property type="match status" value="1"/>
</dbReference>
<keyword evidence="7 14" id="KW-0067">ATP-binding</keyword>
<dbReference type="InterPro" id="IPR008995">
    <property type="entry name" value="Mo/tungstate-bd_C_term_dom"/>
</dbReference>
<gene>
    <name evidence="14" type="primary">modC</name>
    <name evidence="14" type="ORF">KMZ93_08365</name>
</gene>
<keyword evidence="9" id="KW-0472">Membrane</keyword>
<keyword evidence="15" id="KW-1185">Reference proteome</keyword>
<evidence type="ECO:0000256" key="8">
    <source>
        <dbReference type="ARBA" id="ARBA00022967"/>
    </source>
</evidence>
<dbReference type="InterPro" id="IPR005116">
    <property type="entry name" value="Transp-assoc_OB_typ1"/>
</dbReference>
<dbReference type="InterPro" id="IPR011868">
    <property type="entry name" value="ModC_ABC_ATP-bd"/>
</dbReference>
<dbReference type="PROSITE" id="PS51866">
    <property type="entry name" value="MOP"/>
    <property type="match status" value="1"/>
</dbReference>
<evidence type="ECO:0000256" key="10">
    <source>
        <dbReference type="ARBA" id="ARBA00024722"/>
    </source>
</evidence>
<evidence type="ECO:0000256" key="2">
    <source>
        <dbReference type="ARBA" id="ARBA00022448"/>
    </source>
</evidence>
<evidence type="ECO:0000256" key="7">
    <source>
        <dbReference type="ARBA" id="ARBA00022840"/>
    </source>
</evidence>
<comment type="function">
    <text evidence="10">Involved in beta-(1--&gt;2)glucan export. Transmembrane domains (TMD) form a pore in the inner membrane and the ATP-binding domain (NBD) is responsible for energy generation.</text>
</comment>
<keyword evidence="8" id="KW-1278">Translocase</keyword>
<dbReference type="AlphaFoldDB" id="A0A975P0V5"/>
<dbReference type="InterPro" id="IPR004606">
    <property type="entry name" value="Mop_domain"/>
</dbReference>